<comment type="caution">
    <text evidence="2">The sequence shown here is derived from an EMBL/GenBank/DDBJ whole genome shotgun (WGS) entry which is preliminary data.</text>
</comment>
<evidence type="ECO:0000256" key="1">
    <source>
        <dbReference type="SAM" id="SignalP"/>
    </source>
</evidence>
<keyword evidence="1" id="KW-0732">Signal</keyword>
<reference evidence="2 3" key="1">
    <citation type="journal article" date="2015" name="Genome Announc.">
        <title>Draft Genome Sequence of Burkholderia sp. Strain PML1(12), an Ectomycorrhizosphere-Inhabiting Bacterium with Effective Mineral-Weathering Ability.</title>
        <authorList>
            <person name="Uroz S."/>
            <person name="Oger P."/>
        </authorList>
    </citation>
    <scope>NUCLEOTIDE SEQUENCE [LARGE SCALE GENOMIC DNA]</scope>
    <source>
        <strain evidence="3">PML1(12)</strain>
    </source>
</reference>
<protein>
    <recommendedName>
        <fullName evidence="4">Lipoprotein</fullName>
    </recommendedName>
</protein>
<gene>
    <name evidence="2" type="ORF">EOS_10625</name>
</gene>
<accession>A0A0J1D0P9</accession>
<sequence length="117" mass="12346">MNPWLPLAAVAVAAACVCGPANAARVGVYFGVGAPYYYPVAPVPYYYPYPPVVAVPAPPPVDYVEQGQAQDQGPSVDASGQPGGSWYYCEASKAYYPYVKDCPAGWRAVAPRPGNSQ</sequence>
<dbReference type="Proteomes" id="UP000035963">
    <property type="component" value="Unassembled WGS sequence"/>
</dbReference>
<dbReference type="AlphaFoldDB" id="A0A0J1D0P9"/>
<keyword evidence="3" id="KW-1185">Reference proteome</keyword>
<feature type="chain" id="PRO_5005249342" description="Lipoprotein" evidence="1">
    <location>
        <begin position="24"/>
        <end position="117"/>
    </location>
</feature>
<dbReference type="EMBL" id="AEJF01000075">
    <property type="protein sequence ID" value="KLU26342.1"/>
    <property type="molecule type" value="Genomic_DNA"/>
</dbReference>
<evidence type="ECO:0008006" key="4">
    <source>
        <dbReference type="Google" id="ProtNLM"/>
    </source>
</evidence>
<organism evidence="2 3">
    <name type="scientific">Caballeronia mineralivorans PML1(12)</name>
    <dbReference type="NCBI Taxonomy" id="908627"/>
    <lineage>
        <taxon>Bacteria</taxon>
        <taxon>Pseudomonadati</taxon>
        <taxon>Pseudomonadota</taxon>
        <taxon>Betaproteobacteria</taxon>
        <taxon>Burkholderiales</taxon>
        <taxon>Burkholderiaceae</taxon>
        <taxon>Caballeronia</taxon>
    </lineage>
</organism>
<evidence type="ECO:0000313" key="3">
    <source>
        <dbReference type="Proteomes" id="UP000035963"/>
    </source>
</evidence>
<dbReference type="PATRIC" id="fig|908627.4.peg.2354"/>
<feature type="signal peptide" evidence="1">
    <location>
        <begin position="1"/>
        <end position="23"/>
    </location>
</feature>
<evidence type="ECO:0000313" key="2">
    <source>
        <dbReference type="EMBL" id="KLU26342.1"/>
    </source>
</evidence>
<name>A0A0J1D0P9_9BURK</name>
<proteinExistence type="predicted"/>
<dbReference type="OrthoDB" id="5397649at2"/>